<feature type="chain" id="PRO_5003954239" evidence="1">
    <location>
        <begin position="20"/>
        <end position="212"/>
    </location>
</feature>
<evidence type="ECO:0000256" key="1">
    <source>
        <dbReference type="SAM" id="SignalP"/>
    </source>
</evidence>
<dbReference type="EMBL" id="AMEP01000107">
    <property type="protein sequence ID" value="EKX98905.1"/>
    <property type="molecule type" value="Genomic_DNA"/>
</dbReference>
<feature type="signal peptide" evidence="1">
    <location>
        <begin position="1"/>
        <end position="19"/>
    </location>
</feature>
<dbReference type="HOGENOM" id="CLU_082049_1_3_10"/>
<name>L1N6D4_9BACT</name>
<dbReference type="OrthoDB" id="1429208at2"/>
<keyword evidence="1" id="KW-0732">Signal</keyword>
<organism evidence="2 3">
    <name type="scientific">Hoylesella saccharolytica F0055</name>
    <dbReference type="NCBI Taxonomy" id="1127699"/>
    <lineage>
        <taxon>Bacteria</taxon>
        <taxon>Pseudomonadati</taxon>
        <taxon>Bacteroidota</taxon>
        <taxon>Bacteroidia</taxon>
        <taxon>Bacteroidales</taxon>
        <taxon>Prevotellaceae</taxon>
        <taxon>Hoylesella</taxon>
    </lineage>
</organism>
<comment type="caution">
    <text evidence="2">The sequence shown here is derived from an EMBL/GenBank/DDBJ whole genome shotgun (WGS) entry which is preliminary data.</text>
</comment>
<evidence type="ECO:0000313" key="2">
    <source>
        <dbReference type="EMBL" id="EKX98905.1"/>
    </source>
</evidence>
<reference evidence="2 3" key="1">
    <citation type="submission" date="2012-05" db="EMBL/GenBank/DDBJ databases">
        <authorList>
            <person name="Weinstock G."/>
            <person name="Sodergren E."/>
            <person name="Lobos E.A."/>
            <person name="Fulton L."/>
            <person name="Fulton R."/>
            <person name="Courtney L."/>
            <person name="Fronick C."/>
            <person name="O'Laughlin M."/>
            <person name="Godfrey J."/>
            <person name="Wilson R.M."/>
            <person name="Miner T."/>
            <person name="Farmer C."/>
            <person name="Delehaunty K."/>
            <person name="Cordes M."/>
            <person name="Minx P."/>
            <person name="Tomlinson C."/>
            <person name="Chen J."/>
            <person name="Wollam A."/>
            <person name="Pepin K.H."/>
            <person name="Bhonagiri V."/>
            <person name="Zhang X."/>
            <person name="Suruliraj S."/>
            <person name="Warren W."/>
            <person name="Mitreva M."/>
            <person name="Mardis E.R."/>
            <person name="Wilson R.K."/>
        </authorList>
    </citation>
    <scope>NUCLEOTIDE SEQUENCE [LARGE SCALE GENOMIC DNA]</scope>
    <source>
        <strain evidence="2 3">F0055</strain>
    </source>
</reference>
<proteinExistence type="predicted"/>
<dbReference type="RefSeq" id="WP_009163167.1">
    <property type="nucleotide sequence ID" value="NZ_KB291007.1"/>
</dbReference>
<dbReference type="STRING" id="1127699.HMPREF9151_01860"/>
<dbReference type="PATRIC" id="fig|1127699.3.peg.1710"/>
<keyword evidence="3" id="KW-1185">Reference proteome</keyword>
<accession>L1N6D4</accession>
<evidence type="ECO:0000313" key="3">
    <source>
        <dbReference type="Proteomes" id="UP000010433"/>
    </source>
</evidence>
<protein>
    <submittedName>
        <fullName evidence="2">Uncharacterized protein</fullName>
    </submittedName>
</protein>
<gene>
    <name evidence="2" type="ORF">HMPREF9151_01860</name>
</gene>
<dbReference type="AlphaFoldDB" id="L1N6D4"/>
<sequence length="212" mass="23866">MRKLLLLLTIWGITNTLSAQEKTFAPFVKGGVLISNGTTNDSQEALWGYNLGVGAYIHLFKNSSLYAVPSLELKRKGARLSAQYDAEITTKCLYLQLTADLARRFHPNRNQAISFGLGPYVAYGVSGKTYGSPGVYLYNGVPVDRRYDTFGTEIGFERWDAGIHTFMEYELKNFFIGTSFEVGAVSVDRRRLSVNRNGLSFMDFNLYLGYRF</sequence>
<dbReference type="Proteomes" id="UP000010433">
    <property type="component" value="Unassembled WGS sequence"/>
</dbReference>